<protein>
    <submittedName>
        <fullName evidence="1">DNA-directed DNA polymerase</fullName>
    </submittedName>
</protein>
<organism evidence="1 2">
    <name type="scientific">Synchytrium endobioticum</name>
    <dbReference type="NCBI Taxonomy" id="286115"/>
    <lineage>
        <taxon>Eukaryota</taxon>
        <taxon>Fungi</taxon>
        <taxon>Fungi incertae sedis</taxon>
        <taxon>Chytridiomycota</taxon>
        <taxon>Chytridiomycota incertae sedis</taxon>
        <taxon>Chytridiomycetes</taxon>
        <taxon>Synchytriales</taxon>
        <taxon>Synchytriaceae</taxon>
        <taxon>Synchytrium</taxon>
    </lineage>
</organism>
<dbReference type="PANTHER" id="PTHR11439:SF483">
    <property type="entry name" value="PEPTIDE SYNTHASE GLIP-LIKE, PUTATIVE (AFU_ORTHOLOGUE AFUA_3G12920)-RELATED"/>
    <property type="match status" value="1"/>
</dbReference>
<accession>A0A507D8C6</accession>
<sequence length="447" mass="50012">MEATARTASDEEKEKHNATYKVFTFEDALHHYDKALEADKSNIAVLTNKADESLRKLTEASVAAVDHCHHITPSLVENSESEDEDTDDVQVVDDQIDPPSISPSHSSEEIVVVPDTAADRRESNDEVVATEEPRNRRYVKPTKLRTTRNSNKNMNDGLYMANVALSSPLRYNDAMASPEADDWFYAMAEEYSNFKANDTWVMVDLPPGKVLILEKTFKIKKCGNLKRYLGIDFERDWNTNTIYISQSVYINAMLVKFGFDKANPVSLPMQPGVKFDNEDPFADKTEYLEKIGGLLFLARVSRPDIMTAVSMMAQNSKEPKKGHMTVVNNIFRYLKGTIGYRLALGGKRISGDHELLAYTDSNWGGEAGRSRTGFVILLDGCPIVWSSKKQGVIAMSTAEAEYVALAATIKEVNWMESLLETLTIPHNKCVKVMVDKELLALSQKTSS</sequence>
<evidence type="ECO:0000313" key="2">
    <source>
        <dbReference type="Proteomes" id="UP000320475"/>
    </source>
</evidence>
<evidence type="ECO:0000313" key="1">
    <source>
        <dbReference type="EMBL" id="TPX47812.1"/>
    </source>
</evidence>
<dbReference type="CDD" id="cd09272">
    <property type="entry name" value="RNase_HI_RT_Ty1"/>
    <property type="match status" value="1"/>
</dbReference>
<dbReference type="OrthoDB" id="3799035at2759"/>
<dbReference type="Proteomes" id="UP000320475">
    <property type="component" value="Unassembled WGS sequence"/>
</dbReference>
<keyword evidence="1" id="KW-0548">Nucleotidyltransferase</keyword>
<comment type="caution">
    <text evidence="1">The sequence shown here is derived from an EMBL/GenBank/DDBJ whole genome shotgun (WGS) entry which is preliminary data.</text>
</comment>
<dbReference type="Gene3D" id="1.25.40.10">
    <property type="entry name" value="Tetratricopeptide repeat domain"/>
    <property type="match status" value="1"/>
</dbReference>
<keyword evidence="1" id="KW-0808">Transferase</keyword>
<reference evidence="1 2" key="1">
    <citation type="journal article" date="2019" name="Sci. Rep.">
        <title>Comparative genomics of chytrid fungi reveal insights into the obligate biotrophic and pathogenic lifestyle of Synchytrium endobioticum.</title>
        <authorList>
            <person name="van de Vossenberg B.T.L.H."/>
            <person name="Warris S."/>
            <person name="Nguyen H.D.T."/>
            <person name="van Gent-Pelzer M.P.E."/>
            <person name="Joly D.L."/>
            <person name="van de Geest H.C."/>
            <person name="Bonants P.J.M."/>
            <person name="Smith D.S."/>
            <person name="Levesque C.A."/>
            <person name="van der Lee T.A.J."/>
        </authorList>
    </citation>
    <scope>NUCLEOTIDE SEQUENCE [LARGE SCALE GENOMIC DNA]</scope>
    <source>
        <strain evidence="1 2">LEV6574</strain>
    </source>
</reference>
<dbReference type="VEuPathDB" id="FungiDB:SeMB42_g06104"/>
<dbReference type="EMBL" id="QEAM01000068">
    <property type="protein sequence ID" value="TPX47812.1"/>
    <property type="molecule type" value="Genomic_DNA"/>
</dbReference>
<dbReference type="GO" id="GO:0003887">
    <property type="term" value="F:DNA-directed DNA polymerase activity"/>
    <property type="evidence" value="ECO:0007669"/>
    <property type="project" value="UniProtKB-KW"/>
</dbReference>
<proteinExistence type="predicted"/>
<gene>
    <name evidence="1" type="ORF">SeLEV6574_g02438</name>
</gene>
<name>A0A507D8C6_9FUNG</name>
<keyword evidence="1" id="KW-0239">DNA-directed DNA polymerase</keyword>
<dbReference type="AlphaFoldDB" id="A0A507D8C6"/>
<dbReference type="InterPro" id="IPR011990">
    <property type="entry name" value="TPR-like_helical_dom_sf"/>
</dbReference>
<dbReference type="PANTHER" id="PTHR11439">
    <property type="entry name" value="GAG-POL-RELATED RETROTRANSPOSON"/>
    <property type="match status" value="1"/>
</dbReference>
<dbReference type="SUPFAM" id="SSF48452">
    <property type="entry name" value="TPR-like"/>
    <property type="match status" value="1"/>
</dbReference>
<dbReference type="VEuPathDB" id="FungiDB:SeMB42_g01063"/>